<protein>
    <submittedName>
        <fullName evidence="10">Dolichol-phosphate mannosyltransferase/undecaprenyl-phosphate 4-deoxy-4-formamido-L-arabinose transferase</fullName>
    </submittedName>
</protein>
<dbReference type="PANTHER" id="PTHR48090">
    <property type="entry name" value="UNDECAPRENYL-PHOSPHATE 4-DEOXY-4-FORMAMIDO-L-ARABINOSE TRANSFERASE-RELATED"/>
    <property type="match status" value="1"/>
</dbReference>
<dbReference type="RefSeq" id="WP_093313875.1">
    <property type="nucleotide sequence ID" value="NZ_FNPV01000006.1"/>
</dbReference>
<evidence type="ECO:0000256" key="4">
    <source>
        <dbReference type="ARBA" id="ARBA00022692"/>
    </source>
</evidence>
<dbReference type="GO" id="GO:0005886">
    <property type="term" value="C:plasma membrane"/>
    <property type="evidence" value="ECO:0007669"/>
    <property type="project" value="TreeGrafter"/>
</dbReference>
<evidence type="ECO:0000313" key="11">
    <source>
        <dbReference type="Proteomes" id="UP000199230"/>
    </source>
</evidence>
<dbReference type="CDD" id="cd04187">
    <property type="entry name" value="DPM1_like_bac"/>
    <property type="match status" value="1"/>
</dbReference>
<dbReference type="SUPFAM" id="SSF53448">
    <property type="entry name" value="Nucleotide-diphospho-sugar transferases"/>
    <property type="match status" value="1"/>
</dbReference>
<keyword evidence="3 10" id="KW-0808">Transferase</keyword>
<dbReference type="AlphaFoldDB" id="A0A1H3PE35"/>
<reference evidence="10 11" key="1">
    <citation type="submission" date="2016-10" db="EMBL/GenBank/DDBJ databases">
        <authorList>
            <person name="de Groot N.N."/>
        </authorList>
    </citation>
    <scope>NUCLEOTIDE SEQUENCE [LARGE SCALE GENOMIC DNA]</scope>
    <source>
        <strain evidence="10 11">APO</strain>
    </source>
</reference>
<dbReference type="STRING" id="159292.SAMN05192546_106131"/>
<dbReference type="PANTHER" id="PTHR48090:SF3">
    <property type="entry name" value="UNDECAPRENYL-PHOSPHATE 4-DEOXY-4-FORMAMIDO-L-ARABINOSE TRANSFERASE"/>
    <property type="match status" value="1"/>
</dbReference>
<dbReference type="InterPro" id="IPR001173">
    <property type="entry name" value="Glyco_trans_2-like"/>
</dbReference>
<evidence type="ECO:0000256" key="1">
    <source>
        <dbReference type="ARBA" id="ARBA00022475"/>
    </source>
</evidence>
<evidence type="ECO:0000256" key="3">
    <source>
        <dbReference type="ARBA" id="ARBA00022679"/>
    </source>
</evidence>
<evidence type="ECO:0000256" key="2">
    <source>
        <dbReference type="ARBA" id="ARBA00022676"/>
    </source>
</evidence>
<keyword evidence="4 8" id="KW-0812">Transmembrane</keyword>
<evidence type="ECO:0000259" key="9">
    <source>
        <dbReference type="Pfam" id="PF00535"/>
    </source>
</evidence>
<keyword evidence="2 10" id="KW-0328">Glycosyltransferase</keyword>
<keyword evidence="11" id="KW-1185">Reference proteome</keyword>
<proteinExistence type="predicted"/>
<dbReference type="OrthoDB" id="9807778at2"/>
<dbReference type="Pfam" id="PF00535">
    <property type="entry name" value="Glycos_transf_2"/>
    <property type="match status" value="1"/>
</dbReference>
<feature type="transmembrane region" description="Helical" evidence="8">
    <location>
        <begin position="260"/>
        <end position="286"/>
    </location>
</feature>
<dbReference type="InterPro" id="IPR029044">
    <property type="entry name" value="Nucleotide-diphossugar_trans"/>
</dbReference>
<evidence type="ECO:0000256" key="8">
    <source>
        <dbReference type="SAM" id="Phobius"/>
    </source>
</evidence>
<gene>
    <name evidence="10" type="ORF">SAMN05192546_106131</name>
</gene>
<dbReference type="GO" id="GO:0099621">
    <property type="term" value="F:undecaprenyl-phosphate 4-deoxy-4-formamido-L-arabinose transferase activity"/>
    <property type="evidence" value="ECO:0007669"/>
    <property type="project" value="TreeGrafter"/>
</dbReference>
<dbReference type="EMBL" id="FNPV01000006">
    <property type="protein sequence ID" value="SDY98659.1"/>
    <property type="molecule type" value="Genomic_DNA"/>
</dbReference>
<dbReference type="Proteomes" id="UP000199230">
    <property type="component" value="Unassembled WGS sequence"/>
</dbReference>
<feature type="domain" description="Glycosyltransferase 2-like" evidence="9">
    <location>
        <begin position="4"/>
        <end position="135"/>
    </location>
</feature>
<keyword evidence="7 8" id="KW-0472">Membrane</keyword>
<sequence>MMYSVVIPVYNSEKVVKETVSRIVEVSKNEKIDIEIILVNDGSYDNSWNVIKELAQKHDQVKSINLLKNYGQHVANLCGFNHALGEYIITMDDDMQNPPEEIPKLISRVEGGYDLVIGEYYEKKHSGFRKIGSKIVAYIVKKIFKAPADLKLSNFRIAHKEVINRVCSHDSGYPYIPGLLLMYSSNKANVKIQHLDRKIGESNYRIKNIIKLVFEILFNYSAYPLRIVATIGLTVSLFSLALSVYYVMKTLFIGSEVPGWASIVVLLSFFNGISLLVLGMIGEYMVRLLKQTRNDRTFFIKEKVGV</sequence>
<keyword evidence="1" id="KW-1003">Cell membrane</keyword>
<dbReference type="GO" id="GO:0009103">
    <property type="term" value="P:lipopolysaccharide biosynthetic process"/>
    <property type="evidence" value="ECO:0007669"/>
    <property type="project" value="UniProtKB-KW"/>
</dbReference>
<evidence type="ECO:0000256" key="6">
    <source>
        <dbReference type="ARBA" id="ARBA00022989"/>
    </source>
</evidence>
<feature type="transmembrane region" description="Helical" evidence="8">
    <location>
        <begin position="227"/>
        <end position="248"/>
    </location>
</feature>
<dbReference type="Gene3D" id="3.90.550.10">
    <property type="entry name" value="Spore Coat Polysaccharide Biosynthesis Protein SpsA, Chain A"/>
    <property type="match status" value="1"/>
</dbReference>
<dbReference type="InterPro" id="IPR050256">
    <property type="entry name" value="Glycosyltransferase_2"/>
</dbReference>
<accession>A0A1H3PE35</accession>
<evidence type="ECO:0000256" key="5">
    <source>
        <dbReference type="ARBA" id="ARBA00022985"/>
    </source>
</evidence>
<keyword evidence="5" id="KW-0448">Lipopolysaccharide biosynthesis</keyword>
<organism evidence="10 11">
    <name type="scientific">Tindallia californiensis</name>
    <dbReference type="NCBI Taxonomy" id="159292"/>
    <lineage>
        <taxon>Bacteria</taxon>
        <taxon>Bacillati</taxon>
        <taxon>Bacillota</taxon>
        <taxon>Clostridia</taxon>
        <taxon>Peptostreptococcales</taxon>
        <taxon>Tindalliaceae</taxon>
        <taxon>Tindallia</taxon>
    </lineage>
</organism>
<evidence type="ECO:0000256" key="7">
    <source>
        <dbReference type="ARBA" id="ARBA00023136"/>
    </source>
</evidence>
<name>A0A1H3PE35_9FIRM</name>
<evidence type="ECO:0000313" key="10">
    <source>
        <dbReference type="EMBL" id="SDY98659.1"/>
    </source>
</evidence>
<keyword evidence="6 8" id="KW-1133">Transmembrane helix</keyword>